<dbReference type="InterPro" id="IPR051265">
    <property type="entry name" value="HIBADH-related_NP60_sf"/>
</dbReference>
<dbReference type="PANTHER" id="PTHR43580">
    <property type="entry name" value="OXIDOREDUCTASE GLYR1-RELATED"/>
    <property type="match status" value="1"/>
</dbReference>
<reference evidence="4" key="1">
    <citation type="journal article" date="2021" name="Microorganisms">
        <title>Phylogenomic Reconstruction and Metabolic Potential of the Genus Aminobacter.</title>
        <authorList>
            <person name="Artuso I."/>
            <person name="Turrini P."/>
            <person name="Pirolo M."/>
            <person name="Lugli G.A."/>
            <person name="Ventura M."/>
            <person name="Visca P."/>
        </authorList>
    </citation>
    <scope>NUCLEOTIDE SEQUENCE</scope>
    <source>
        <strain evidence="4">LMG 26462</strain>
    </source>
</reference>
<dbReference type="GO" id="GO:0016491">
    <property type="term" value="F:oxidoreductase activity"/>
    <property type="evidence" value="ECO:0007669"/>
    <property type="project" value="UniProtKB-KW"/>
</dbReference>
<evidence type="ECO:0000259" key="3">
    <source>
        <dbReference type="Pfam" id="PF21761"/>
    </source>
</evidence>
<dbReference type="InterPro" id="IPR015815">
    <property type="entry name" value="HIBADH-related"/>
</dbReference>
<evidence type="ECO:0000259" key="2">
    <source>
        <dbReference type="Pfam" id="PF03446"/>
    </source>
</evidence>
<dbReference type="InterPro" id="IPR036291">
    <property type="entry name" value="NAD(P)-bd_dom_sf"/>
</dbReference>
<organism evidence="4 5">
    <name type="scientific">Aminobacter anthyllidis</name>
    <dbReference type="NCBI Taxonomy" id="1035067"/>
    <lineage>
        <taxon>Bacteria</taxon>
        <taxon>Pseudomonadati</taxon>
        <taxon>Pseudomonadota</taxon>
        <taxon>Alphaproteobacteria</taxon>
        <taxon>Hyphomicrobiales</taxon>
        <taxon>Phyllobacteriaceae</taxon>
        <taxon>Aminobacter</taxon>
    </lineage>
</organism>
<reference evidence="4" key="2">
    <citation type="submission" date="2021-03" db="EMBL/GenBank/DDBJ databases">
        <authorList>
            <person name="Artuso I."/>
            <person name="Turrini P."/>
            <person name="Pirolo M."/>
            <person name="Lugli G.A."/>
            <person name="Ventura M."/>
            <person name="Visca P."/>
        </authorList>
    </citation>
    <scope>NUCLEOTIDE SEQUENCE</scope>
    <source>
        <strain evidence="4">LMG 26462</strain>
    </source>
</reference>
<dbReference type="Proteomes" id="UP001138921">
    <property type="component" value="Unassembled WGS sequence"/>
</dbReference>
<dbReference type="Pfam" id="PF21761">
    <property type="entry name" value="RedAm-like_C"/>
    <property type="match status" value="1"/>
</dbReference>
<protein>
    <submittedName>
        <fullName evidence="4">NAD(P)-dependent oxidoreductase</fullName>
    </submittedName>
</protein>
<dbReference type="GO" id="GO:0050661">
    <property type="term" value="F:NADP binding"/>
    <property type="evidence" value="ECO:0007669"/>
    <property type="project" value="InterPro"/>
</dbReference>
<dbReference type="Gene3D" id="3.40.50.720">
    <property type="entry name" value="NAD(P)-binding Rossmann-like Domain"/>
    <property type="match status" value="1"/>
</dbReference>
<evidence type="ECO:0000313" key="5">
    <source>
        <dbReference type="Proteomes" id="UP001138921"/>
    </source>
</evidence>
<dbReference type="AlphaFoldDB" id="A0A9X1ADB5"/>
<accession>A0A9X1ADB5</accession>
<dbReference type="InterPro" id="IPR006115">
    <property type="entry name" value="6PGDH_NADP-bd"/>
</dbReference>
<dbReference type="InterPro" id="IPR048666">
    <property type="entry name" value="RedAm-like_C"/>
</dbReference>
<dbReference type="SUPFAM" id="SSF51735">
    <property type="entry name" value="NAD(P)-binding Rossmann-fold domains"/>
    <property type="match status" value="1"/>
</dbReference>
<dbReference type="Gene3D" id="1.10.1040.10">
    <property type="entry name" value="N-(1-d-carboxylethyl)-l-norvaline Dehydrogenase, domain 2"/>
    <property type="match status" value="1"/>
</dbReference>
<proteinExistence type="predicted"/>
<evidence type="ECO:0000313" key="4">
    <source>
        <dbReference type="EMBL" id="MBT1157603.1"/>
    </source>
</evidence>
<name>A0A9X1ADB5_9HYPH</name>
<dbReference type="EMBL" id="JAFLWW010000005">
    <property type="protein sequence ID" value="MBT1157603.1"/>
    <property type="molecule type" value="Genomic_DNA"/>
</dbReference>
<sequence>MELSLLPGDHLRPGSYCVPPISTYLHDVATRVASWRRQLIWRVGMKRSIAVLGTGRMGSALARALLAEGHRTTVWNRTKDKAEPLALLGATIAPSVLEAATAAEIIIVNVSDYAATAAILRDDAVASVLRGKLIVDLTSGTPQGAREAAEWCAGRGASYLDGAIMATPDFIGTDDGTILISGQVEAFQDNAAVFRALGGNVQHVGQDPGRANALDSALLALMWGALFGALHAIAVSQAEGIELGELGRQWTATAPVVDGLVTDLIKRTNAGRFASDEETLSSISVHYGAFQHLLELMDARGIDRSVVDGYGSIFQRAIAAGQLHGDFAALSQFLGKAA</sequence>
<feature type="domain" description="6-phosphogluconate dehydrogenase NADP-binding" evidence="2">
    <location>
        <begin position="48"/>
        <end position="205"/>
    </location>
</feature>
<keyword evidence="1" id="KW-0560">Oxidoreductase</keyword>
<dbReference type="PIRSF" id="PIRSF000103">
    <property type="entry name" value="HIBADH"/>
    <property type="match status" value="1"/>
</dbReference>
<evidence type="ECO:0000256" key="1">
    <source>
        <dbReference type="ARBA" id="ARBA00023002"/>
    </source>
</evidence>
<keyword evidence="5" id="KW-1185">Reference proteome</keyword>
<comment type="caution">
    <text evidence="4">The sequence shown here is derived from an EMBL/GenBank/DDBJ whole genome shotgun (WGS) entry which is preliminary data.</text>
</comment>
<dbReference type="InterPro" id="IPR013328">
    <property type="entry name" value="6PGD_dom2"/>
</dbReference>
<dbReference type="Pfam" id="PF03446">
    <property type="entry name" value="NAD_binding_2"/>
    <property type="match status" value="1"/>
</dbReference>
<gene>
    <name evidence="4" type="ORF">J1C56_18580</name>
</gene>
<feature type="domain" description="NADPH-dependent reductive aminase-like C-terminal" evidence="3">
    <location>
        <begin position="207"/>
        <end position="334"/>
    </location>
</feature>
<dbReference type="PANTHER" id="PTHR43580:SF2">
    <property type="entry name" value="CYTOKINE-LIKE NUCLEAR FACTOR N-PAC"/>
    <property type="match status" value="1"/>
</dbReference>